<accession>A0A8S5PYR7</accession>
<sequence length="39" mass="4593">MYCCYFVILCHNIHVIEIPGINIPGNRSDFLHLLILIFF</sequence>
<name>A0A8S5PYR7_9CAUD</name>
<dbReference type="EMBL" id="BK015533">
    <property type="protein sequence ID" value="DAE11452.1"/>
    <property type="molecule type" value="Genomic_DNA"/>
</dbReference>
<protein>
    <submittedName>
        <fullName evidence="1">Uncharacterized protein</fullName>
    </submittedName>
</protein>
<organism evidence="1">
    <name type="scientific">Myoviridae sp. ctgsk7</name>
    <dbReference type="NCBI Taxonomy" id="2825151"/>
    <lineage>
        <taxon>Viruses</taxon>
        <taxon>Duplodnaviria</taxon>
        <taxon>Heunggongvirae</taxon>
        <taxon>Uroviricota</taxon>
        <taxon>Caudoviricetes</taxon>
    </lineage>
</organism>
<evidence type="ECO:0000313" key="1">
    <source>
        <dbReference type="EMBL" id="DAE11452.1"/>
    </source>
</evidence>
<proteinExistence type="predicted"/>
<reference evidence="1" key="1">
    <citation type="journal article" date="2021" name="Proc. Natl. Acad. Sci. U.S.A.">
        <title>A Catalog of Tens of Thousands of Viruses from Human Metagenomes Reveals Hidden Associations with Chronic Diseases.</title>
        <authorList>
            <person name="Tisza M.J."/>
            <person name="Buck C.B."/>
        </authorList>
    </citation>
    <scope>NUCLEOTIDE SEQUENCE</scope>
    <source>
        <strain evidence="1">Ctgsk7</strain>
    </source>
</reference>